<dbReference type="InterPro" id="IPR000917">
    <property type="entry name" value="Sulfatase_N"/>
</dbReference>
<evidence type="ECO:0000313" key="5">
    <source>
        <dbReference type="EMBL" id="EMA36894.1"/>
    </source>
</evidence>
<organism evidence="5 6">
    <name type="scientific">Halococcus hamelinensis 100A6</name>
    <dbReference type="NCBI Taxonomy" id="1132509"/>
    <lineage>
        <taxon>Archaea</taxon>
        <taxon>Methanobacteriati</taxon>
        <taxon>Methanobacteriota</taxon>
        <taxon>Stenosarchaea group</taxon>
        <taxon>Halobacteria</taxon>
        <taxon>Halobacteriales</taxon>
        <taxon>Halococcaceae</taxon>
        <taxon>Halococcus</taxon>
    </lineage>
</organism>
<keyword evidence="6" id="KW-1185">Reference proteome</keyword>
<dbReference type="AlphaFoldDB" id="M0LX12"/>
<dbReference type="GO" id="GO:0008484">
    <property type="term" value="F:sulfuric ester hydrolase activity"/>
    <property type="evidence" value="ECO:0007669"/>
    <property type="project" value="TreeGrafter"/>
</dbReference>
<evidence type="ECO:0000259" key="4">
    <source>
        <dbReference type="Pfam" id="PF00884"/>
    </source>
</evidence>
<protein>
    <submittedName>
        <fullName evidence="5">Putative sulfatase</fullName>
    </submittedName>
</protein>
<gene>
    <name evidence="5" type="ORF">C447_13552</name>
</gene>
<evidence type="ECO:0000256" key="3">
    <source>
        <dbReference type="SAM" id="MobiDB-lite"/>
    </source>
</evidence>
<accession>M0LX12</accession>
<dbReference type="GO" id="GO:0046872">
    <property type="term" value="F:metal ion binding"/>
    <property type="evidence" value="ECO:0007669"/>
    <property type="project" value="UniProtKB-KW"/>
</dbReference>
<feature type="domain" description="Sulfatase N-terminal" evidence="4">
    <location>
        <begin position="273"/>
        <end position="469"/>
    </location>
</feature>
<name>M0LX12_9EURY</name>
<comment type="caution">
    <text evidence="5">The sequence shown here is derived from an EMBL/GenBank/DDBJ whole genome shotgun (WGS) entry which is preliminary data.</text>
</comment>
<dbReference type="InterPro" id="IPR017850">
    <property type="entry name" value="Alkaline_phosphatase_core_sf"/>
</dbReference>
<evidence type="ECO:0000313" key="6">
    <source>
        <dbReference type="Proteomes" id="UP000011566"/>
    </source>
</evidence>
<keyword evidence="1" id="KW-0479">Metal-binding</keyword>
<feature type="domain" description="Sulfatase N-terminal" evidence="4">
    <location>
        <begin position="1"/>
        <end position="56"/>
    </location>
</feature>
<feature type="region of interest" description="Disordered" evidence="3">
    <location>
        <begin position="1"/>
        <end position="23"/>
    </location>
</feature>
<sequence length="590" mass="67572">MCTPARSTMFTGQNPHQHGVRSNGVALSRDIPALPELLSEDGYRTHSAGKIHLDLYTLPVPQQVAHIMTELSTQADTPFAKRLRDTLSGVLHELLECPDDFSEGRTSGESHEGFSGRAKSPLARVLEAIHVPKWSDTALLFREAIENTVEDWPADSLSEAEWDAFSAELERQLAGMFEELDVTEFSELQYDPEAFPEAREVWESGRIDELPESYYGFDTTDFTGGHVNEIFGEYKDWLRETHPDAYDRLDFTHPDNTRGNTFQVLDEWSLPESAHYNHWISDRSIDFLEEQADEDDPFFMWCSYPDPHNPYAAPEPWGSMYDPADVSPPARREGELEDLPPFYNDVYEGEFFQLQGLYTDPRPEVDEGSVEELIAQTYGMVSYIDYEVGRVMDALEAQGLREDTIVIFLSDHGAMMGDHWMLRKGPFQFESLLHVPAIWSWPDEFVEDERIETTCSHTDLLPTLLDCCDVTSPHAAYEPSYRDDPSSWAGRSLAPLLTGEVDEMERSVVIENDEDYLGMRARTLITDRYKLTVYAGEEYGELFDLNKDPKELHNRWNDSEYAETKNRLYRELVDELVRQEGAVPPRRNVA</sequence>
<dbReference type="Pfam" id="PF00884">
    <property type="entry name" value="Sulfatase"/>
    <property type="match status" value="2"/>
</dbReference>
<feature type="compositionally biased region" description="Polar residues" evidence="3">
    <location>
        <begin position="1"/>
        <end position="16"/>
    </location>
</feature>
<evidence type="ECO:0000256" key="2">
    <source>
        <dbReference type="ARBA" id="ARBA00022801"/>
    </source>
</evidence>
<dbReference type="Gene3D" id="3.40.720.10">
    <property type="entry name" value="Alkaline Phosphatase, subunit A"/>
    <property type="match status" value="2"/>
</dbReference>
<dbReference type="eggNOG" id="arCOG02785">
    <property type="taxonomic scope" value="Archaea"/>
</dbReference>
<proteinExistence type="predicted"/>
<dbReference type="EMBL" id="AOMB01000037">
    <property type="protein sequence ID" value="EMA36894.1"/>
    <property type="molecule type" value="Genomic_DNA"/>
</dbReference>
<dbReference type="SUPFAM" id="SSF53649">
    <property type="entry name" value="Alkaline phosphatase-like"/>
    <property type="match status" value="2"/>
</dbReference>
<dbReference type="PATRIC" id="fig|1132509.6.peg.3151"/>
<dbReference type="Proteomes" id="UP000011566">
    <property type="component" value="Unassembled WGS sequence"/>
</dbReference>
<reference evidence="5 6" key="1">
    <citation type="journal article" date="2014" name="PLoS Genet.">
        <title>Phylogenetically driven sequencing of extremely halophilic archaea reveals strategies for static and dynamic osmo-response.</title>
        <authorList>
            <person name="Becker E.A."/>
            <person name="Seitzer P.M."/>
            <person name="Tritt A."/>
            <person name="Larsen D."/>
            <person name="Krusor M."/>
            <person name="Yao A.I."/>
            <person name="Wu D."/>
            <person name="Madern D."/>
            <person name="Eisen J.A."/>
            <person name="Darling A.E."/>
            <person name="Facciotti M.T."/>
        </authorList>
    </citation>
    <scope>NUCLEOTIDE SEQUENCE [LARGE SCALE GENOMIC DNA]</scope>
    <source>
        <strain evidence="5 6">100A6</strain>
    </source>
</reference>
<evidence type="ECO:0000256" key="1">
    <source>
        <dbReference type="ARBA" id="ARBA00022723"/>
    </source>
</evidence>
<keyword evidence="2" id="KW-0378">Hydrolase</keyword>
<dbReference type="PANTHER" id="PTHR45953:SF1">
    <property type="entry name" value="IDURONATE 2-SULFATASE"/>
    <property type="match status" value="1"/>
</dbReference>
<dbReference type="PANTHER" id="PTHR45953">
    <property type="entry name" value="IDURONATE 2-SULFATASE"/>
    <property type="match status" value="1"/>
</dbReference>
<dbReference type="GO" id="GO:0005737">
    <property type="term" value="C:cytoplasm"/>
    <property type="evidence" value="ECO:0007669"/>
    <property type="project" value="TreeGrafter"/>
</dbReference>